<reference evidence="2" key="1">
    <citation type="submission" date="2018-05" db="EMBL/GenBank/DDBJ databases">
        <title>Draft genome of Mucuna pruriens seed.</title>
        <authorList>
            <person name="Nnadi N.E."/>
            <person name="Vos R."/>
            <person name="Hasami M.H."/>
            <person name="Devisetty U.K."/>
            <person name="Aguiy J.C."/>
        </authorList>
    </citation>
    <scope>NUCLEOTIDE SEQUENCE [LARGE SCALE GENOMIC DNA]</scope>
    <source>
        <strain evidence="2">JCA_2017</strain>
    </source>
</reference>
<dbReference type="EMBL" id="QJKJ01006649">
    <property type="protein sequence ID" value="RDX85988.1"/>
    <property type="molecule type" value="Genomic_DNA"/>
</dbReference>
<evidence type="ECO:0008006" key="4">
    <source>
        <dbReference type="Google" id="ProtNLM"/>
    </source>
</evidence>
<keyword evidence="3" id="KW-1185">Reference proteome</keyword>
<dbReference type="InterPro" id="IPR036397">
    <property type="entry name" value="RNaseH_sf"/>
</dbReference>
<dbReference type="InterPro" id="IPR012337">
    <property type="entry name" value="RNaseH-like_sf"/>
</dbReference>
<feature type="compositionally biased region" description="Basic and acidic residues" evidence="1">
    <location>
        <begin position="22"/>
        <end position="35"/>
    </location>
</feature>
<dbReference type="OrthoDB" id="1935586at2759"/>
<evidence type="ECO:0000256" key="1">
    <source>
        <dbReference type="SAM" id="MobiDB-lite"/>
    </source>
</evidence>
<dbReference type="PANTHER" id="PTHR35046">
    <property type="entry name" value="ZINC KNUCKLE (CCHC-TYPE) FAMILY PROTEIN"/>
    <property type="match status" value="1"/>
</dbReference>
<feature type="region of interest" description="Disordered" evidence="1">
    <location>
        <begin position="1"/>
        <end position="37"/>
    </location>
</feature>
<sequence length="190" mass="21942">MDGSNLRANSFQEGESDTNSVKQDKQENDIKHNEAEALQGPLTRGRLKILEVEVQKNMDLFIGQGTSKEKHNDIYTLEKSWPLDAYEVLWMEGLSDDPLGPLDDGSLWRIARAHIKNVPTRFSKMSHFIICHKVDDAFHVANHFFKEVVRLHGVPKTIVSNRDLKFLKHFWRTLWCKLSTKLLFSTTCHP</sequence>
<dbReference type="AlphaFoldDB" id="A0A371G5Z8"/>
<name>A0A371G5Z8_MUCPR</name>
<dbReference type="SUPFAM" id="SSF53098">
    <property type="entry name" value="Ribonuclease H-like"/>
    <property type="match status" value="1"/>
</dbReference>
<gene>
    <name evidence="2" type="ORF">CR513_32762</name>
</gene>
<feature type="non-terminal residue" evidence="2">
    <location>
        <position position="1"/>
    </location>
</feature>
<protein>
    <recommendedName>
        <fullName evidence="4">Integrase catalytic domain-containing protein</fullName>
    </recommendedName>
</protein>
<accession>A0A371G5Z8</accession>
<proteinExistence type="predicted"/>
<dbReference type="PANTHER" id="PTHR35046:SF9">
    <property type="entry name" value="RNA-DIRECTED DNA POLYMERASE"/>
    <property type="match status" value="1"/>
</dbReference>
<evidence type="ECO:0000313" key="3">
    <source>
        <dbReference type="Proteomes" id="UP000257109"/>
    </source>
</evidence>
<comment type="caution">
    <text evidence="2">The sequence shown here is derived from an EMBL/GenBank/DDBJ whole genome shotgun (WGS) entry which is preliminary data.</text>
</comment>
<dbReference type="Gene3D" id="3.30.420.10">
    <property type="entry name" value="Ribonuclease H-like superfamily/Ribonuclease H"/>
    <property type="match status" value="1"/>
</dbReference>
<organism evidence="2 3">
    <name type="scientific">Mucuna pruriens</name>
    <name type="common">Velvet bean</name>
    <name type="synonym">Dolichos pruriens</name>
    <dbReference type="NCBI Taxonomy" id="157652"/>
    <lineage>
        <taxon>Eukaryota</taxon>
        <taxon>Viridiplantae</taxon>
        <taxon>Streptophyta</taxon>
        <taxon>Embryophyta</taxon>
        <taxon>Tracheophyta</taxon>
        <taxon>Spermatophyta</taxon>
        <taxon>Magnoliopsida</taxon>
        <taxon>eudicotyledons</taxon>
        <taxon>Gunneridae</taxon>
        <taxon>Pentapetalae</taxon>
        <taxon>rosids</taxon>
        <taxon>fabids</taxon>
        <taxon>Fabales</taxon>
        <taxon>Fabaceae</taxon>
        <taxon>Papilionoideae</taxon>
        <taxon>50 kb inversion clade</taxon>
        <taxon>NPAAA clade</taxon>
        <taxon>indigoferoid/millettioid clade</taxon>
        <taxon>Phaseoleae</taxon>
        <taxon>Mucuna</taxon>
    </lineage>
</organism>
<evidence type="ECO:0000313" key="2">
    <source>
        <dbReference type="EMBL" id="RDX85988.1"/>
    </source>
</evidence>
<dbReference type="Proteomes" id="UP000257109">
    <property type="component" value="Unassembled WGS sequence"/>
</dbReference>
<feature type="compositionally biased region" description="Polar residues" evidence="1">
    <location>
        <begin position="1"/>
        <end position="21"/>
    </location>
</feature>
<dbReference type="STRING" id="157652.A0A371G5Z8"/>
<dbReference type="GO" id="GO:0003676">
    <property type="term" value="F:nucleic acid binding"/>
    <property type="evidence" value="ECO:0007669"/>
    <property type="project" value="InterPro"/>
</dbReference>